<organism evidence="2 3">
    <name type="scientific">Nyssa sinensis</name>
    <dbReference type="NCBI Taxonomy" id="561372"/>
    <lineage>
        <taxon>Eukaryota</taxon>
        <taxon>Viridiplantae</taxon>
        <taxon>Streptophyta</taxon>
        <taxon>Embryophyta</taxon>
        <taxon>Tracheophyta</taxon>
        <taxon>Spermatophyta</taxon>
        <taxon>Magnoliopsida</taxon>
        <taxon>eudicotyledons</taxon>
        <taxon>Gunneridae</taxon>
        <taxon>Pentapetalae</taxon>
        <taxon>asterids</taxon>
        <taxon>Cornales</taxon>
        <taxon>Nyssaceae</taxon>
        <taxon>Nyssa</taxon>
    </lineage>
</organism>
<feature type="region of interest" description="Disordered" evidence="1">
    <location>
        <begin position="84"/>
        <end position="108"/>
    </location>
</feature>
<evidence type="ECO:0000256" key="1">
    <source>
        <dbReference type="SAM" id="MobiDB-lite"/>
    </source>
</evidence>
<keyword evidence="3" id="KW-1185">Reference proteome</keyword>
<protein>
    <submittedName>
        <fullName evidence="2">Uncharacterized protein</fullName>
    </submittedName>
</protein>
<evidence type="ECO:0000313" key="2">
    <source>
        <dbReference type="EMBL" id="KAA8531010.1"/>
    </source>
</evidence>
<gene>
    <name evidence="2" type="ORF">F0562_005700</name>
</gene>
<accession>A0A5J5AK39</accession>
<name>A0A5J5AK39_9ASTE</name>
<evidence type="ECO:0000313" key="3">
    <source>
        <dbReference type="Proteomes" id="UP000325577"/>
    </source>
</evidence>
<dbReference type="EMBL" id="CM018043">
    <property type="protein sequence ID" value="KAA8531010.1"/>
    <property type="molecule type" value="Genomic_DNA"/>
</dbReference>
<reference evidence="2 3" key="1">
    <citation type="submission" date="2019-09" db="EMBL/GenBank/DDBJ databases">
        <title>A chromosome-level genome assembly of the Chinese tupelo Nyssa sinensis.</title>
        <authorList>
            <person name="Yang X."/>
            <person name="Kang M."/>
            <person name="Yang Y."/>
            <person name="Xiong H."/>
            <person name="Wang M."/>
            <person name="Zhang Z."/>
            <person name="Wang Z."/>
            <person name="Wu H."/>
            <person name="Ma T."/>
            <person name="Liu J."/>
            <person name="Xi Z."/>
        </authorList>
    </citation>
    <scope>NUCLEOTIDE SEQUENCE [LARGE SCALE GENOMIC DNA]</scope>
    <source>
        <strain evidence="2">J267</strain>
        <tissue evidence="2">Leaf</tissue>
    </source>
</reference>
<sequence length="140" mass="16063">MERQCAMKLINCISNGHPVGVPPPPFPTKENAVTTIAAILTNSPNVEDRYYSLNESPYYEIGSQQGQNLVVYLRERLHSKPKRMVEKHVLGDESLEEESPSGLPENDEYPIREKELWELTEVCFAAEEVAREDQFEEKRI</sequence>
<dbReference type="OrthoDB" id="26899at2759"/>
<proteinExistence type="predicted"/>
<dbReference type="Proteomes" id="UP000325577">
    <property type="component" value="Linkage Group LG2"/>
</dbReference>
<dbReference type="AlphaFoldDB" id="A0A5J5AK39"/>